<accession>A0A5C2S5E6</accession>
<dbReference type="Proteomes" id="UP000313359">
    <property type="component" value="Unassembled WGS sequence"/>
</dbReference>
<dbReference type="EMBL" id="ML122276">
    <property type="protein sequence ID" value="RPD58229.1"/>
    <property type="molecule type" value="Genomic_DNA"/>
</dbReference>
<protein>
    <recommendedName>
        <fullName evidence="3">HNH nuclease domain-containing protein</fullName>
    </recommendedName>
</protein>
<evidence type="ECO:0000313" key="1">
    <source>
        <dbReference type="EMBL" id="RPD58229.1"/>
    </source>
</evidence>
<sequence length="361" mass="41718">MAHWTSFARPLLDEPQAQTHCLDEFPGLHRRQKFLKRLMRVYSSVLQAETAAKERPPDLIRSRLVGYFVLYAPDLKALMAIVNELRSLQRDAADPESFNDACYRLGDEILDKFVRPFRGQRCDRDTDSSEVLEAWGDDEEEEEVPPSCLAELVEQSGRHLASARLAGVLRERYRCPVTGSFDLDSMQDSTVLKYLESHPDASVTSMCVHHIIPDLETDLAGWDVHFDNGPMSNEDHWRFWERFGHPELREELAGRLHRVENVIMLDRYICQMVDELRLCFKPVHGKVHAFDLVLFGPNADKYKRFLRLPDQKSMFNTSVDIPKPDLKYLRILATCCFVANLSGAIEYKHYITFNSRLVELS</sequence>
<evidence type="ECO:0008006" key="3">
    <source>
        <dbReference type="Google" id="ProtNLM"/>
    </source>
</evidence>
<reference evidence="1" key="1">
    <citation type="journal article" date="2018" name="Genome Biol. Evol.">
        <title>Genomics and development of Lentinus tigrinus, a white-rot wood-decaying mushroom with dimorphic fruiting bodies.</title>
        <authorList>
            <person name="Wu B."/>
            <person name="Xu Z."/>
            <person name="Knudson A."/>
            <person name="Carlson A."/>
            <person name="Chen N."/>
            <person name="Kovaka S."/>
            <person name="LaButti K."/>
            <person name="Lipzen A."/>
            <person name="Pennachio C."/>
            <person name="Riley R."/>
            <person name="Schakwitz W."/>
            <person name="Umezawa K."/>
            <person name="Ohm R.A."/>
            <person name="Grigoriev I.V."/>
            <person name="Nagy L.G."/>
            <person name="Gibbons J."/>
            <person name="Hibbett D."/>
        </authorList>
    </citation>
    <scope>NUCLEOTIDE SEQUENCE [LARGE SCALE GENOMIC DNA]</scope>
    <source>
        <strain evidence="1">ALCF2SS1-6</strain>
    </source>
</reference>
<dbReference type="AlphaFoldDB" id="A0A5C2S5E6"/>
<proteinExistence type="predicted"/>
<organism evidence="1 2">
    <name type="scientific">Lentinus tigrinus ALCF2SS1-6</name>
    <dbReference type="NCBI Taxonomy" id="1328759"/>
    <lineage>
        <taxon>Eukaryota</taxon>
        <taxon>Fungi</taxon>
        <taxon>Dikarya</taxon>
        <taxon>Basidiomycota</taxon>
        <taxon>Agaricomycotina</taxon>
        <taxon>Agaricomycetes</taxon>
        <taxon>Polyporales</taxon>
        <taxon>Polyporaceae</taxon>
        <taxon>Lentinus</taxon>
    </lineage>
</organism>
<gene>
    <name evidence="1" type="ORF">L227DRAFT_191522</name>
</gene>
<dbReference type="OrthoDB" id="2754221at2759"/>
<name>A0A5C2S5E6_9APHY</name>
<keyword evidence="2" id="KW-1185">Reference proteome</keyword>
<evidence type="ECO:0000313" key="2">
    <source>
        <dbReference type="Proteomes" id="UP000313359"/>
    </source>
</evidence>
<dbReference type="STRING" id="1328759.A0A5C2S5E6"/>